<dbReference type="RefSeq" id="WP_380004284.1">
    <property type="nucleotide sequence ID" value="NZ_JBHLYR010000002.1"/>
</dbReference>
<dbReference type="Pfam" id="PF06210">
    <property type="entry name" value="DUF1003"/>
    <property type="match status" value="1"/>
</dbReference>
<gene>
    <name evidence="2" type="ORF">ACFFLM_00155</name>
</gene>
<organism evidence="2 3">
    <name type="scientific">Deinococcus oregonensis</name>
    <dbReference type="NCBI Taxonomy" id="1805970"/>
    <lineage>
        <taxon>Bacteria</taxon>
        <taxon>Thermotogati</taxon>
        <taxon>Deinococcota</taxon>
        <taxon>Deinococci</taxon>
        <taxon>Deinococcales</taxon>
        <taxon>Deinococcaceae</taxon>
        <taxon>Deinococcus</taxon>
    </lineage>
</organism>
<evidence type="ECO:0000313" key="2">
    <source>
        <dbReference type="EMBL" id="MFB9990408.1"/>
    </source>
</evidence>
<protein>
    <submittedName>
        <fullName evidence="2">DUF1003 domain-containing protein</fullName>
    </submittedName>
</protein>
<keyword evidence="1" id="KW-0472">Membrane</keyword>
<keyword evidence="1" id="KW-1133">Transmembrane helix</keyword>
<keyword evidence="1" id="KW-0812">Transmembrane</keyword>
<name>A0ABV6ASD7_9DEIO</name>
<keyword evidence="3" id="KW-1185">Reference proteome</keyword>
<dbReference type="PANTHER" id="PTHR41386">
    <property type="entry name" value="INTEGRAL MEMBRANE PROTEIN-RELATED"/>
    <property type="match status" value="1"/>
</dbReference>
<dbReference type="Proteomes" id="UP001589733">
    <property type="component" value="Unassembled WGS sequence"/>
</dbReference>
<feature type="transmembrane region" description="Helical" evidence="1">
    <location>
        <begin position="112"/>
        <end position="135"/>
    </location>
</feature>
<evidence type="ECO:0000256" key="1">
    <source>
        <dbReference type="SAM" id="Phobius"/>
    </source>
</evidence>
<comment type="caution">
    <text evidence="2">The sequence shown here is derived from an EMBL/GenBank/DDBJ whole genome shotgun (WGS) entry which is preliminary data.</text>
</comment>
<feature type="transmembrane region" description="Helical" evidence="1">
    <location>
        <begin position="77"/>
        <end position="100"/>
    </location>
</feature>
<reference evidence="2 3" key="1">
    <citation type="submission" date="2024-09" db="EMBL/GenBank/DDBJ databases">
        <authorList>
            <person name="Sun Q."/>
            <person name="Mori K."/>
        </authorList>
    </citation>
    <scope>NUCLEOTIDE SEQUENCE [LARGE SCALE GENOMIC DNA]</scope>
    <source>
        <strain evidence="2 3">JCM 13503</strain>
    </source>
</reference>
<dbReference type="InterPro" id="IPR010406">
    <property type="entry name" value="DUF1003"/>
</dbReference>
<evidence type="ECO:0000313" key="3">
    <source>
        <dbReference type="Proteomes" id="UP001589733"/>
    </source>
</evidence>
<proteinExistence type="predicted"/>
<dbReference type="EMBL" id="JBHLYR010000002">
    <property type="protein sequence ID" value="MFB9990408.1"/>
    <property type="molecule type" value="Genomic_DNA"/>
</dbReference>
<sequence>MCAISPQVTPHAQICLSCINRAISHEIDLAIEQDKSDFVTMQAGALRSLEQQELVTKNLNAEDDRKRSFGDRMADRVANFGGSWAFIGLFVGLLIVWIAVNALRVFDKPFDPYPFILLNLVLSSVAALQAPVILMSQNRQEARDRLRAEQDYEVNLKGELEVRNLHDKLDHLTQQQWQRLLVIQQAQMDLMREIADRDRPTPS</sequence>
<dbReference type="PANTHER" id="PTHR41386:SF1">
    <property type="entry name" value="MEMBRANE PROTEIN"/>
    <property type="match status" value="1"/>
</dbReference>
<accession>A0ABV6ASD7</accession>